<gene>
    <name evidence="4" type="ORF">GA0111570_102173</name>
</gene>
<evidence type="ECO:0000313" key="5">
    <source>
        <dbReference type="Proteomes" id="UP000199086"/>
    </source>
</evidence>
<dbReference type="Proteomes" id="UP000199086">
    <property type="component" value="Unassembled WGS sequence"/>
</dbReference>
<keyword evidence="5" id="KW-1185">Reference proteome</keyword>
<dbReference type="Pfam" id="PF02397">
    <property type="entry name" value="Bac_transf"/>
    <property type="match status" value="1"/>
</dbReference>
<dbReference type="PANTHER" id="PTHR30576:SF20">
    <property type="entry name" value="QUINOVOSAMINEPHOSPHOTRANSFERAE-RELATED"/>
    <property type="match status" value="1"/>
</dbReference>
<evidence type="ECO:0000313" key="4">
    <source>
        <dbReference type="EMBL" id="SDB80383.1"/>
    </source>
</evidence>
<dbReference type="STRING" id="1577474.GA0111570_102173"/>
<dbReference type="InterPro" id="IPR003362">
    <property type="entry name" value="Bact_transf"/>
</dbReference>
<sequence>MPFAIRRSTTVAERSDVSEHLTPLDNAASGEPNQDREQSFERRLERRVSGPYNLIFKPIVGPVIAVPLLVTLSPVLTVIALAIIVDTGLPVFYRGERGGFRGKPFRIYKFRTMVRNADQIGGGTTALADPRITRVGRLLRKTKLDEFPQLLNIIRSEMCFVGPRPELLQYTRQYAGLETYISKVRPGITDFSSIEYINLDEVVGAGDADAAYERDVLQRKNQLRIHYVEQMSPLTDLRLFVITVVRAVKGVLRHIFKGGGSHGDN</sequence>
<feature type="domain" description="Bacterial sugar transferase" evidence="3">
    <location>
        <begin position="62"/>
        <end position="248"/>
    </location>
</feature>
<dbReference type="GO" id="GO:0016780">
    <property type="term" value="F:phosphotransferase activity, for other substituted phosphate groups"/>
    <property type="evidence" value="ECO:0007669"/>
    <property type="project" value="TreeGrafter"/>
</dbReference>
<accession>A0A1G6GEW4</accession>
<comment type="similarity">
    <text evidence="1">Belongs to the bacterial sugar transferase family.</text>
</comment>
<dbReference type="OrthoDB" id="9808602at2"/>
<dbReference type="PANTHER" id="PTHR30576">
    <property type="entry name" value="COLANIC BIOSYNTHESIS UDP-GLUCOSE LIPID CARRIER TRANSFERASE"/>
    <property type="match status" value="1"/>
</dbReference>
<dbReference type="EMBL" id="FMYF01000002">
    <property type="protein sequence ID" value="SDB80383.1"/>
    <property type="molecule type" value="Genomic_DNA"/>
</dbReference>
<evidence type="ECO:0000256" key="1">
    <source>
        <dbReference type="ARBA" id="ARBA00006464"/>
    </source>
</evidence>
<protein>
    <submittedName>
        <fullName evidence="4">Sugar transferase involved in LPS biosynthesis (Colanic, teichoic acid)</fullName>
    </submittedName>
</protein>
<organism evidence="4 5">
    <name type="scientific">Raineyella antarctica</name>
    <dbReference type="NCBI Taxonomy" id="1577474"/>
    <lineage>
        <taxon>Bacteria</taxon>
        <taxon>Bacillati</taxon>
        <taxon>Actinomycetota</taxon>
        <taxon>Actinomycetes</taxon>
        <taxon>Propionibacteriales</taxon>
        <taxon>Propionibacteriaceae</taxon>
        <taxon>Raineyella</taxon>
    </lineage>
</organism>
<evidence type="ECO:0000256" key="2">
    <source>
        <dbReference type="SAM" id="MobiDB-lite"/>
    </source>
</evidence>
<name>A0A1G6GEW4_9ACTN</name>
<evidence type="ECO:0000259" key="3">
    <source>
        <dbReference type="Pfam" id="PF02397"/>
    </source>
</evidence>
<reference evidence="4 5" key="1">
    <citation type="submission" date="2016-06" db="EMBL/GenBank/DDBJ databases">
        <authorList>
            <person name="Olsen C.W."/>
            <person name="Carey S."/>
            <person name="Hinshaw L."/>
            <person name="Karasin A.I."/>
        </authorList>
    </citation>
    <scope>NUCLEOTIDE SEQUENCE [LARGE SCALE GENOMIC DNA]</scope>
    <source>
        <strain evidence="4 5">LZ-22</strain>
    </source>
</reference>
<dbReference type="AlphaFoldDB" id="A0A1G6GEW4"/>
<keyword evidence="4" id="KW-0808">Transferase</keyword>
<feature type="region of interest" description="Disordered" evidence="2">
    <location>
        <begin position="15"/>
        <end position="37"/>
    </location>
</feature>
<proteinExistence type="inferred from homology"/>